<evidence type="ECO:0000313" key="2">
    <source>
        <dbReference type="Proteomes" id="UP000194903"/>
    </source>
</evidence>
<gene>
    <name evidence="1" type="ORF">CBW42_12585</name>
</gene>
<dbReference type="AlphaFoldDB" id="A0A252F1F6"/>
<protein>
    <submittedName>
        <fullName evidence="1">Uncharacterized protein</fullName>
    </submittedName>
</protein>
<accession>A0A252F1F6</accession>
<dbReference type="OrthoDB" id="8481176at2"/>
<proteinExistence type="predicted"/>
<reference evidence="1 2" key="1">
    <citation type="submission" date="2017-05" db="EMBL/GenBank/DDBJ databases">
        <title>Butyricicoccus porcorum sp. nov. a butyrate-producing bacterium from the swine intestinal tract.</title>
        <authorList>
            <person name="Trachsel J."/>
            <person name="Humphrey S."/>
            <person name="Allen H.K."/>
        </authorList>
    </citation>
    <scope>NUCLEOTIDE SEQUENCE [LARGE SCALE GENOMIC DNA]</scope>
    <source>
        <strain evidence="1">BB10</strain>
    </source>
</reference>
<dbReference type="Proteomes" id="UP000194903">
    <property type="component" value="Unassembled WGS sequence"/>
</dbReference>
<comment type="caution">
    <text evidence="1">The sequence shown here is derived from an EMBL/GenBank/DDBJ whole genome shotgun (WGS) entry which is preliminary data.</text>
</comment>
<dbReference type="EMBL" id="NHOC01000015">
    <property type="protein sequence ID" value="OUM19542.1"/>
    <property type="molecule type" value="Genomic_DNA"/>
</dbReference>
<sequence>MKRPRKITIKRRVEKQPHFTNLHPSEKIFGQRWVFHKGDDDPNPSVPHGHSEDGKYKLSLWDGKIYSIQSGNVVGTASKREMKALYSNKAMQQFIMESQEWYMQNHPYCPELAPLRAQNAILKKVLTIRRKKEIEAIQVYIHYTLN</sequence>
<evidence type="ECO:0000313" key="1">
    <source>
        <dbReference type="EMBL" id="OUM19542.1"/>
    </source>
</evidence>
<name>A0A252F1F6_9FIRM</name>
<keyword evidence="2" id="KW-1185">Reference proteome</keyword>
<dbReference type="RefSeq" id="WP_087022164.1">
    <property type="nucleotide sequence ID" value="NZ_NHOC01000015.1"/>
</dbReference>
<organism evidence="1 2">
    <name type="scientific">Butyricicoccus porcorum</name>
    <dbReference type="NCBI Taxonomy" id="1945634"/>
    <lineage>
        <taxon>Bacteria</taxon>
        <taxon>Bacillati</taxon>
        <taxon>Bacillota</taxon>
        <taxon>Clostridia</taxon>
        <taxon>Eubacteriales</taxon>
        <taxon>Butyricicoccaceae</taxon>
        <taxon>Butyricicoccus</taxon>
    </lineage>
</organism>